<comment type="catalytic activity">
    <reaction evidence="1">
        <text>ATP + protein L-histidine = ADP + protein N-phospho-L-histidine.</text>
        <dbReference type="EC" id="2.7.13.3"/>
    </reaction>
</comment>
<evidence type="ECO:0000256" key="5">
    <source>
        <dbReference type="SAM" id="MobiDB-lite"/>
    </source>
</evidence>
<dbReference type="InterPro" id="IPR011006">
    <property type="entry name" value="CheY-like_superfamily"/>
</dbReference>
<dbReference type="InterPro" id="IPR036890">
    <property type="entry name" value="HATPase_C_sf"/>
</dbReference>
<protein>
    <recommendedName>
        <fullName evidence="2">histidine kinase</fullName>
        <ecNumber evidence="2">2.7.13.3</ecNumber>
    </recommendedName>
</protein>
<evidence type="ECO:0000256" key="2">
    <source>
        <dbReference type="ARBA" id="ARBA00012438"/>
    </source>
</evidence>
<dbReference type="GO" id="GO:0009927">
    <property type="term" value="F:histidine phosphotransfer kinase activity"/>
    <property type="evidence" value="ECO:0007669"/>
    <property type="project" value="TreeGrafter"/>
</dbReference>
<dbReference type="PANTHER" id="PTHR43047">
    <property type="entry name" value="TWO-COMPONENT HISTIDINE PROTEIN KINASE"/>
    <property type="match status" value="1"/>
</dbReference>
<gene>
    <name evidence="8" type="primary">hupR1_9</name>
    <name evidence="8" type="ORF">GALL_155750</name>
</gene>
<evidence type="ECO:0000259" key="7">
    <source>
        <dbReference type="PROSITE" id="PS50110"/>
    </source>
</evidence>
<dbReference type="SUPFAM" id="SSF52172">
    <property type="entry name" value="CheY-like"/>
    <property type="match status" value="1"/>
</dbReference>
<dbReference type="Gene3D" id="1.10.287.130">
    <property type="match status" value="1"/>
</dbReference>
<accession>A0A1J5S1W4</accession>
<dbReference type="GO" id="GO:0005886">
    <property type="term" value="C:plasma membrane"/>
    <property type="evidence" value="ECO:0007669"/>
    <property type="project" value="TreeGrafter"/>
</dbReference>
<evidence type="ECO:0000259" key="6">
    <source>
        <dbReference type="PROSITE" id="PS50109"/>
    </source>
</evidence>
<feature type="domain" description="Histidine kinase" evidence="6">
    <location>
        <begin position="170"/>
        <end position="403"/>
    </location>
</feature>
<keyword evidence="4" id="KW-0418">Kinase</keyword>
<dbReference type="SUPFAM" id="SSF55874">
    <property type="entry name" value="ATPase domain of HSP90 chaperone/DNA topoisomerase II/histidine kinase"/>
    <property type="match status" value="1"/>
</dbReference>
<feature type="compositionally biased region" description="Low complexity" evidence="5">
    <location>
        <begin position="1"/>
        <end position="13"/>
    </location>
</feature>
<evidence type="ECO:0000256" key="3">
    <source>
        <dbReference type="ARBA" id="ARBA00022679"/>
    </source>
</evidence>
<dbReference type="Pfam" id="PF00072">
    <property type="entry name" value="Response_reg"/>
    <property type="match status" value="1"/>
</dbReference>
<dbReference type="PROSITE" id="PS50109">
    <property type="entry name" value="HIS_KIN"/>
    <property type="match status" value="1"/>
</dbReference>
<dbReference type="GO" id="GO:0000155">
    <property type="term" value="F:phosphorelay sensor kinase activity"/>
    <property type="evidence" value="ECO:0007669"/>
    <property type="project" value="TreeGrafter"/>
</dbReference>
<dbReference type="PROSITE" id="PS50110">
    <property type="entry name" value="RESPONSE_REGULATORY"/>
    <property type="match status" value="1"/>
</dbReference>
<dbReference type="EC" id="2.7.13.3" evidence="2"/>
<dbReference type="Gene3D" id="3.30.565.10">
    <property type="entry name" value="Histidine kinase-like ATPase, C-terminal domain"/>
    <property type="match status" value="1"/>
</dbReference>
<dbReference type="AlphaFoldDB" id="A0A1J5S1W4"/>
<dbReference type="EMBL" id="MLJW01000075">
    <property type="protein sequence ID" value="OIR02417.1"/>
    <property type="molecule type" value="Genomic_DNA"/>
</dbReference>
<dbReference type="InterPro" id="IPR003594">
    <property type="entry name" value="HATPase_dom"/>
</dbReference>
<reference evidence="8" key="1">
    <citation type="submission" date="2016-10" db="EMBL/GenBank/DDBJ databases">
        <title>Sequence of Gallionella enrichment culture.</title>
        <authorList>
            <person name="Poehlein A."/>
            <person name="Muehling M."/>
            <person name="Daniel R."/>
        </authorList>
    </citation>
    <scope>NUCLEOTIDE SEQUENCE</scope>
</reference>
<dbReference type="Pfam" id="PF02518">
    <property type="entry name" value="HATPase_c"/>
    <property type="match status" value="1"/>
</dbReference>
<dbReference type="InterPro" id="IPR004358">
    <property type="entry name" value="Sig_transdc_His_kin-like_C"/>
</dbReference>
<dbReference type="PRINTS" id="PR00344">
    <property type="entry name" value="BCTRLSENSOR"/>
</dbReference>
<comment type="caution">
    <text evidence="8">The sequence shown here is derived from an EMBL/GenBank/DDBJ whole genome shotgun (WGS) entry which is preliminary data.</text>
</comment>
<evidence type="ECO:0000256" key="4">
    <source>
        <dbReference type="ARBA" id="ARBA00022777"/>
    </source>
</evidence>
<dbReference type="InterPro" id="IPR001789">
    <property type="entry name" value="Sig_transdc_resp-reg_receiver"/>
</dbReference>
<sequence>MSQHPSFGSFPPGDGDGGGTAPVLLVDDDPNSLLSLSRRWRGRFQLVTADSGAAAVAAVEEGLRQGRPFAAVLCDMHMPGLNGLDTLARIRALSPDTVPVMLTGDSDQQTAVAAINQGNIFRFYTKPADPALLEAGLTAALRQNRLLRAERCLAENEARRRLALGRMAAAFAHEISTPIGVALSAVSDEMRGLMRLGAQLAEGGVDQGALGAELRALGRSGQLALAHLNRCADMAARFRRAFADQDQDPVLVYDLAEVIEAVRAGLRAQFKDLPVRQEIDCPPGLLIKGTPGLIEQVLTNLMLNALKHGFAGGSRAGTLRLAVERRDPGRLRLLFSDDGAGMPPEDAARVFEPFFTTARGGSGGGLGLFLCYNLVSAGLGGSISCDSAPGLGTRFLIEFPITLAADTQEGGDGLQPKG</sequence>
<dbReference type="SMART" id="SM00448">
    <property type="entry name" value="REC"/>
    <property type="match status" value="1"/>
</dbReference>
<dbReference type="CDD" id="cd00075">
    <property type="entry name" value="HATPase"/>
    <property type="match status" value="1"/>
</dbReference>
<proteinExistence type="predicted"/>
<keyword evidence="3" id="KW-0808">Transferase</keyword>
<dbReference type="InterPro" id="IPR005467">
    <property type="entry name" value="His_kinase_dom"/>
</dbReference>
<dbReference type="SMART" id="SM00387">
    <property type="entry name" value="HATPase_c"/>
    <property type="match status" value="1"/>
</dbReference>
<organism evidence="8">
    <name type="scientific">mine drainage metagenome</name>
    <dbReference type="NCBI Taxonomy" id="410659"/>
    <lineage>
        <taxon>unclassified sequences</taxon>
        <taxon>metagenomes</taxon>
        <taxon>ecological metagenomes</taxon>
    </lineage>
</organism>
<dbReference type="Gene3D" id="3.40.50.2300">
    <property type="match status" value="1"/>
</dbReference>
<feature type="region of interest" description="Disordered" evidence="5">
    <location>
        <begin position="1"/>
        <end position="23"/>
    </location>
</feature>
<evidence type="ECO:0000313" key="8">
    <source>
        <dbReference type="EMBL" id="OIR02417.1"/>
    </source>
</evidence>
<evidence type="ECO:0000256" key="1">
    <source>
        <dbReference type="ARBA" id="ARBA00000085"/>
    </source>
</evidence>
<name>A0A1J5S1W4_9ZZZZ</name>
<feature type="domain" description="Response regulatory" evidence="7">
    <location>
        <begin position="22"/>
        <end position="141"/>
    </location>
</feature>